<sequence length="192" mass="21502">MRVVLSEESRLRAGEDAQFAGLQASRNGQTLIADDAQTALRLAQENPESGVVIRLHGEERLLNAARLTGGRITEPDEVARTVRSVAEAESVAKAEDPITLPPDEQQKLAERRRKPPVSWRSRPGVNCCRWHRRKMKANVTRCYLPMMNVACVTIQNGKSGSWTRLSGRRLPMVVVPANRYVNRYCVLNVSGW</sequence>
<proteinExistence type="predicted"/>
<dbReference type="Proteomes" id="UP000250991">
    <property type="component" value="Unassembled WGS sequence"/>
</dbReference>
<keyword evidence="3" id="KW-0547">Nucleotide-binding</keyword>
<evidence type="ECO:0000313" key="3">
    <source>
        <dbReference type="EMBL" id="SPW71089.1"/>
    </source>
</evidence>
<dbReference type="GO" id="GO:0016818">
    <property type="term" value="F:hydrolase activity, acting on acid anhydrides, in phosphorus-containing anhydrides"/>
    <property type="evidence" value="ECO:0007669"/>
    <property type="project" value="InterPro"/>
</dbReference>
<dbReference type="GO" id="GO:0005524">
    <property type="term" value="F:ATP binding"/>
    <property type="evidence" value="ECO:0007669"/>
    <property type="project" value="InterPro"/>
</dbReference>
<feature type="domain" description="DNA helicase TraI type C-terminal" evidence="2">
    <location>
        <begin position="7"/>
        <end position="70"/>
    </location>
</feature>
<dbReference type="GO" id="GO:0003677">
    <property type="term" value="F:DNA binding"/>
    <property type="evidence" value="ECO:0007669"/>
    <property type="project" value="InterPro"/>
</dbReference>
<dbReference type="Pfam" id="PF07057">
    <property type="entry name" value="TraI_C"/>
    <property type="match status" value="1"/>
</dbReference>
<name>A0A2X1L4L3_ECOLX</name>
<dbReference type="InterPro" id="IPR009767">
    <property type="entry name" value="DNA_helicase_TraI_C"/>
</dbReference>
<feature type="region of interest" description="Disordered" evidence="1">
    <location>
        <begin position="93"/>
        <end position="120"/>
    </location>
</feature>
<evidence type="ECO:0000313" key="4">
    <source>
        <dbReference type="Proteomes" id="UP000250991"/>
    </source>
</evidence>
<keyword evidence="3" id="KW-0347">Helicase</keyword>
<dbReference type="AlphaFoldDB" id="A0A2X1L4L3"/>
<evidence type="ECO:0000256" key="1">
    <source>
        <dbReference type="SAM" id="MobiDB-lite"/>
    </source>
</evidence>
<accession>A0A2X1L4L3</accession>
<evidence type="ECO:0000259" key="2">
    <source>
        <dbReference type="Pfam" id="PF07057"/>
    </source>
</evidence>
<gene>
    <name evidence="3" type="primary">traI_6</name>
    <name evidence="3" type="ORF">NCTC8009_00369</name>
</gene>
<dbReference type="EMBL" id="UARW01000004">
    <property type="protein sequence ID" value="SPW71089.1"/>
    <property type="molecule type" value="Genomic_DNA"/>
</dbReference>
<reference evidence="3 4" key="1">
    <citation type="submission" date="2018-06" db="EMBL/GenBank/DDBJ databases">
        <authorList>
            <consortium name="Pathogen Informatics"/>
            <person name="Doyle S."/>
        </authorList>
    </citation>
    <scope>NUCLEOTIDE SEQUENCE [LARGE SCALE GENOMIC DNA]</scope>
    <source>
        <strain evidence="3 4">NCTC8009</strain>
    </source>
</reference>
<keyword evidence="3" id="KW-0067">ATP-binding</keyword>
<keyword evidence="3" id="KW-0378">Hydrolase</keyword>
<dbReference type="GO" id="GO:0003678">
    <property type="term" value="F:DNA helicase activity"/>
    <property type="evidence" value="ECO:0007669"/>
    <property type="project" value="InterPro"/>
</dbReference>
<organism evidence="3 4">
    <name type="scientific">Escherichia coli</name>
    <dbReference type="NCBI Taxonomy" id="562"/>
    <lineage>
        <taxon>Bacteria</taxon>
        <taxon>Pseudomonadati</taxon>
        <taxon>Pseudomonadota</taxon>
        <taxon>Gammaproteobacteria</taxon>
        <taxon>Enterobacterales</taxon>
        <taxon>Enterobacteriaceae</taxon>
        <taxon>Escherichia</taxon>
    </lineage>
</organism>
<protein>
    <submittedName>
        <fullName evidence="3">Conjugal transfer nickase/helicase TraI</fullName>
    </submittedName>
</protein>